<dbReference type="PROSITE" id="PS50082">
    <property type="entry name" value="WD_REPEATS_2"/>
    <property type="match status" value="2"/>
</dbReference>
<evidence type="ECO:0000256" key="2">
    <source>
        <dbReference type="ARBA" id="ARBA00022574"/>
    </source>
</evidence>
<dbReference type="InterPro" id="IPR020472">
    <property type="entry name" value="WD40_PAC1"/>
</dbReference>
<dbReference type="InterPro" id="IPR015943">
    <property type="entry name" value="WD40/YVTN_repeat-like_dom_sf"/>
</dbReference>
<evidence type="ECO:0000256" key="5">
    <source>
        <dbReference type="ARBA" id="ARBA00022737"/>
    </source>
</evidence>
<dbReference type="InterPro" id="IPR051458">
    <property type="entry name" value="Cyt/Met_Dipeptidase"/>
</dbReference>
<dbReference type="eggNOG" id="KOG2276">
    <property type="taxonomic scope" value="Eukaryota"/>
</dbReference>
<dbReference type="InterPro" id="IPR017149">
    <property type="entry name" value="GSH_degradosome_Dug2"/>
</dbReference>
<dbReference type="GO" id="GO:0046872">
    <property type="term" value="F:metal ion binding"/>
    <property type="evidence" value="ECO:0007669"/>
    <property type="project" value="UniProtKB-KW"/>
</dbReference>
<dbReference type="PIRSF" id="PIRSF037237">
    <property type="entry name" value="Peptidase_WD_repeats_DUG2"/>
    <property type="match status" value="1"/>
</dbReference>
<dbReference type="InterPro" id="IPR019775">
    <property type="entry name" value="WD40_repeat_CS"/>
</dbReference>
<dbReference type="PROSITE" id="PS50294">
    <property type="entry name" value="WD_REPEATS_REGION"/>
    <property type="match status" value="1"/>
</dbReference>
<dbReference type="SUPFAM" id="SSF53187">
    <property type="entry name" value="Zn-dependent exopeptidases"/>
    <property type="match status" value="1"/>
</dbReference>
<dbReference type="STRING" id="764103.G7DSE2"/>
<evidence type="ECO:0000256" key="6">
    <source>
        <dbReference type="ARBA" id="ARBA00022801"/>
    </source>
</evidence>
<gene>
    <name evidence="9" type="primary">Mo00143</name>
    <name evidence="9" type="ORF">E5Q_00143</name>
</gene>
<evidence type="ECO:0000256" key="1">
    <source>
        <dbReference type="ARBA" id="ARBA00006247"/>
    </source>
</evidence>
<dbReference type="InterPro" id="IPR011650">
    <property type="entry name" value="Peptidase_M20_dimer"/>
</dbReference>
<organism evidence="9 10">
    <name type="scientific">Mixia osmundae (strain CBS 9802 / IAM 14324 / JCM 22182 / KY 12970)</name>
    <dbReference type="NCBI Taxonomy" id="764103"/>
    <lineage>
        <taxon>Eukaryota</taxon>
        <taxon>Fungi</taxon>
        <taxon>Dikarya</taxon>
        <taxon>Basidiomycota</taxon>
        <taxon>Pucciniomycotina</taxon>
        <taxon>Mixiomycetes</taxon>
        <taxon>Mixiales</taxon>
        <taxon>Mixiaceae</taxon>
        <taxon>Mixia</taxon>
    </lineage>
</organism>
<dbReference type="Gene3D" id="3.30.70.360">
    <property type="match status" value="1"/>
</dbReference>
<sequence>MTQSQARGPPLLLTSLGDADTAESILAVVADERHIYAGSQDCSIHVWDAQTLDRQQSLVGHARAVLCLELSGSPLDRLFSSSGDNTVRVWDTRTLTNVMIVEPPHDNVGDIFSLVWLRQTSTLFMGCQCAAIQWLNVTEHVREPSTPLPIRYNKFFDSLSLPERARASQSPASSRPLSPTLSANAAGLVTPNLQTSTPHHQIEAGHVRNYAHNGYIYSLAVTHCRVGQQAPAAILASGSGDSLVKLWECQTDDISHIATLRPDAGAVLALAVAESTLYSGHQAGALKIWDLETLTCIRTLKTSDADVLALSLLGGHLFCGRDDGMLVQYSKAFEALNAWQAHSGILLATTALHDHSGAAHVIISGGSDNVLKLWDVTQDIDSDGLPFRALSRGQMLQILRGFVSFPSISSKDHREDCRQSALYLRDALENLGANARLLAGDAGKNPLVLATFKAVKPTSGRLRKRVLFYGHYDVVEEGRPADWHSPAFELTGRDGYLYGRGVSDNKGPIVACASAVSSLREQQELDVDFVMLIEGEEESGSTGFAGAVKANSDLIGSIDVILISNSYWIGENIPCMTFGLRGVIRATLEIASSQPDLHAGMQGGAVHEPLIDLIKVLATLLSKNEHVNIAHFYDAVRDLEADELALYHAVVDRTSSGTQDTQSTALQYLLTRWRQPSLSIHDIAVGGSRHSTVIPHQASASLSVRIVPDQQLGVIQSAIRAHLQAEFEKLASPNEIHIRFDHTADWWLGSVTDKFSRAFVQALDDVYQIEPLWIREGGSIPALPFLTKHFGVSAVHFPMGASSDSAHLPNERIKLAQLEHGHTVIERWLRLLSEL</sequence>
<dbReference type="Gene3D" id="3.40.630.10">
    <property type="entry name" value="Zn peptidases"/>
    <property type="match status" value="1"/>
</dbReference>
<evidence type="ECO:0000256" key="4">
    <source>
        <dbReference type="ARBA" id="ARBA00022723"/>
    </source>
</evidence>
<dbReference type="PROSITE" id="PS00678">
    <property type="entry name" value="WD_REPEATS_1"/>
    <property type="match status" value="2"/>
</dbReference>
<dbReference type="Proteomes" id="UP000009131">
    <property type="component" value="Unassembled WGS sequence"/>
</dbReference>
<dbReference type="InterPro" id="IPR002933">
    <property type="entry name" value="Peptidase_M20"/>
</dbReference>
<dbReference type="Gene3D" id="2.130.10.10">
    <property type="entry name" value="YVTN repeat-like/Quinoprotein amine dehydrogenase"/>
    <property type="match status" value="2"/>
</dbReference>
<dbReference type="GO" id="GO:0008233">
    <property type="term" value="F:peptidase activity"/>
    <property type="evidence" value="ECO:0007669"/>
    <property type="project" value="UniProtKB-KW"/>
</dbReference>
<evidence type="ECO:0000256" key="7">
    <source>
        <dbReference type="PROSITE-ProRule" id="PRU00221"/>
    </source>
</evidence>
<comment type="similarity">
    <text evidence="1">Belongs to the peptidase M20A family.</text>
</comment>
<dbReference type="GO" id="GO:0006508">
    <property type="term" value="P:proteolysis"/>
    <property type="evidence" value="ECO:0007669"/>
    <property type="project" value="UniProtKB-KW"/>
</dbReference>
<evidence type="ECO:0000313" key="10">
    <source>
        <dbReference type="Proteomes" id="UP000009131"/>
    </source>
</evidence>
<proteinExistence type="inferred from homology"/>
<keyword evidence="3" id="KW-0645">Protease</keyword>
<feature type="repeat" description="WD" evidence="7">
    <location>
        <begin position="58"/>
        <end position="100"/>
    </location>
</feature>
<reference evidence="9 10" key="1">
    <citation type="journal article" date="2011" name="J. Gen. Appl. Microbiol.">
        <title>Draft genome sequencing of the enigmatic basidiomycete Mixia osmundae.</title>
        <authorList>
            <person name="Nishida H."/>
            <person name="Nagatsuka Y."/>
            <person name="Sugiyama J."/>
        </authorList>
    </citation>
    <scope>NUCLEOTIDE SEQUENCE [LARGE SCALE GENOMIC DNA]</scope>
    <source>
        <strain evidence="10">CBS 9802 / IAM 14324 / JCM 22182 / KY 12970</strain>
    </source>
</reference>
<protein>
    <recommendedName>
        <fullName evidence="8">Peptidase M20 dimerisation domain-containing protein</fullName>
    </recommendedName>
</protein>
<evidence type="ECO:0000313" key="9">
    <source>
        <dbReference type="EMBL" id="GAA93502.1"/>
    </source>
</evidence>
<dbReference type="PANTHER" id="PTHR43270">
    <property type="entry name" value="BETA-ALA-HIS DIPEPTIDASE"/>
    <property type="match status" value="1"/>
</dbReference>
<comment type="caution">
    <text evidence="9">The sequence shown here is derived from an EMBL/GenBank/DDBJ whole genome shotgun (WGS) entry which is preliminary data.</text>
</comment>
<dbReference type="PANTHER" id="PTHR43270:SF8">
    <property type="entry name" value="DI- AND TRIPEPTIDASE DUG2-RELATED"/>
    <property type="match status" value="1"/>
</dbReference>
<name>G7DSE2_MIXOS</name>
<dbReference type="InterPro" id="IPR036322">
    <property type="entry name" value="WD40_repeat_dom_sf"/>
</dbReference>
<dbReference type="SUPFAM" id="SSF50978">
    <property type="entry name" value="WD40 repeat-like"/>
    <property type="match status" value="1"/>
</dbReference>
<keyword evidence="2 7" id="KW-0853">WD repeat</keyword>
<accession>G7DSE2</accession>
<keyword evidence="6" id="KW-0378">Hydrolase</keyword>
<reference evidence="9 10" key="2">
    <citation type="journal article" date="2012" name="Open Biol.">
        <title>Characteristics of nucleosomes and linker DNA regions on the genome of the basidiomycete Mixia osmundae revealed by mono- and dinucleosome mapping.</title>
        <authorList>
            <person name="Nishida H."/>
            <person name="Kondo S."/>
            <person name="Matsumoto T."/>
            <person name="Suzuki Y."/>
            <person name="Yoshikawa H."/>
            <person name="Taylor T.D."/>
            <person name="Sugiyama J."/>
        </authorList>
    </citation>
    <scope>NUCLEOTIDE SEQUENCE [LARGE SCALE GENOMIC DNA]</scope>
    <source>
        <strain evidence="10">CBS 9802 / IAM 14324 / JCM 22182 / KY 12970</strain>
    </source>
</reference>
<feature type="repeat" description="WD" evidence="7">
    <location>
        <begin position="362"/>
        <end position="376"/>
    </location>
</feature>
<dbReference type="GO" id="GO:0006751">
    <property type="term" value="P:glutathione catabolic process"/>
    <property type="evidence" value="ECO:0007669"/>
    <property type="project" value="InterPro"/>
</dbReference>
<dbReference type="InterPro" id="IPR001680">
    <property type="entry name" value="WD40_rpt"/>
</dbReference>
<dbReference type="HOGENOM" id="CLU_008535_1_0_1"/>
<dbReference type="InParanoid" id="G7DSE2"/>
<dbReference type="PRINTS" id="PR00320">
    <property type="entry name" value="GPROTEINBRPT"/>
</dbReference>
<dbReference type="Pfam" id="PF01546">
    <property type="entry name" value="Peptidase_M20"/>
    <property type="match status" value="1"/>
</dbReference>
<dbReference type="Pfam" id="PF00400">
    <property type="entry name" value="WD40"/>
    <property type="match status" value="2"/>
</dbReference>
<dbReference type="PROSITE" id="PS00758">
    <property type="entry name" value="ARGE_DAPE_CPG2_1"/>
    <property type="match status" value="1"/>
</dbReference>
<dbReference type="SMART" id="SM00320">
    <property type="entry name" value="WD40"/>
    <property type="match status" value="6"/>
</dbReference>
<dbReference type="OrthoDB" id="7832001at2759"/>
<dbReference type="Pfam" id="PF07687">
    <property type="entry name" value="M20_dimer"/>
    <property type="match status" value="1"/>
</dbReference>
<dbReference type="EMBL" id="BABT02000007">
    <property type="protein sequence ID" value="GAA93502.1"/>
    <property type="molecule type" value="Genomic_DNA"/>
</dbReference>
<evidence type="ECO:0000256" key="3">
    <source>
        <dbReference type="ARBA" id="ARBA00022670"/>
    </source>
</evidence>
<keyword evidence="5" id="KW-0677">Repeat</keyword>
<dbReference type="AlphaFoldDB" id="G7DSE2"/>
<dbReference type="InterPro" id="IPR001261">
    <property type="entry name" value="ArgE/DapE_CS"/>
</dbReference>
<keyword evidence="10" id="KW-1185">Reference proteome</keyword>
<keyword evidence="4" id="KW-0479">Metal-binding</keyword>
<feature type="domain" description="Peptidase M20 dimerisation" evidence="8">
    <location>
        <begin position="579"/>
        <end position="728"/>
    </location>
</feature>
<evidence type="ECO:0000259" key="8">
    <source>
        <dbReference type="Pfam" id="PF07687"/>
    </source>
</evidence>